<organism evidence="1 2">
    <name type="scientific">Clonostachys chloroleuca</name>
    <dbReference type="NCBI Taxonomy" id="1926264"/>
    <lineage>
        <taxon>Eukaryota</taxon>
        <taxon>Fungi</taxon>
        <taxon>Dikarya</taxon>
        <taxon>Ascomycota</taxon>
        <taxon>Pezizomycotina</taxon>
        <taxon>Sordariomycetes</taxon>
        <taxon>Hypocreomycetidae</taxon>
        <taxon>Hypocreales</taxon>
        <taxon>Bionectriaceae</taxon>
        <taxon>Clonostachys</taxon>
    </lineage>
</organism>
<sequence length="144" mass="15524">MWLGDPYEENEIREVLNSFFFGPRNCRRKDKGKQLKFLQKLPEVCPAILRVASIVWDVVASESAGAREADEPVALGLVVGNADARHVGVGARNSRIRRASAAGGTVLRRDAIATAVAVFAEKFTMASAATSVGALWAVWDALVV</sequence>
<comment type="caution">
    <text evidence="1">The sequence shown here is derived from an EMBL/GenBank/DDBJ whole genome shotgun (WGS) entry which is preliminary data.</text>
</comment>
<name>A0AA35MFN7_9HYPO</name>
<protein>
    <submittedName>
        <fullName evidence="1">Uncharacterized protein</fullName>
    </submittedName>
</protein>
<proteinExistence type="predicted"/>
<reference evidence="1" key="1">
    <citation type="submission" date="2023-01" db="EMBL/GenBank/DDBJ databases">
        <authorList>
            <person name="Piombo E."/>
        </authorList>
    </citation>
    <scope>NUCLEOTIDE SEQUENCE</scope>
</reference>
<keyword evidence="2" id="KW-1185">Reference proteome</keyword>
<evidence type="ECO:0000313" key="2">
    <source>
        <dbReference type="Proteomes" id="UP001160390"/>
    </source>
</evidence>
<dbReference type="AlphaFoldDB" id="A0AA35MFN7"/>
<dbReference type="Proteomes" id="UP001160390">
    <property type="component" value="Unassembled WGS sequence"/>
</dbReference>
<accession>A0AA35MFN7</accession>
<evidence type="ECO:0000313" key="1">
    <source>
        <dbReference type="EMBL" id="CAI6096307.1"/>
    </source>
</evidence>
<dbReference type="EMBL" id="CABFNP030001282">
    <property type="protein sequence ID" value="CAI6096307.1"/>
    <property type="molecule type" value="Genomic_DNA"/>
</dbReference>
<gene>
    <name evidence="1" type="ORF">CCHLO57077_00008965</name>
</gene>